<evidence type="ECO:0000259" key="7">
    <source>
        <dbReference type="PROSITE" id="PS50157"/>
    </source>
</evidence>
<dbReference type="PROSITE" id="PS50157">
    <property type="entry name" value="ZINC_FINGER_C2H2_2"/>
    <property type="match status" value="3"/>
</dbReference>
<proteinExistence type="predicted"/>
<dbReference type="PANTHER" id="PTHR19818:SF139">
    <property type="entry name" value="PAIR-RULE PROTEIN ODD-PAIRED"/>
    <property type="match status" value="1"/>
</dbReference>
<dbReference type="SUPFAM" id="SSF57667">
    <property type="entry name" value="beta-beta-alpha zinc fingers"/>
    <property type="match status" value="3"/>
</dbReference>
<dbReference type="GO" id="GO:0000978">
    <property type="term" value="F:RNA polymerase II cis-regulatory region sequence-specific DNA binding"/>
    <property type="evidence" value="ECO:0007669"/>
    <property type="project" value="TreeGrafter"/>
</dbReference>
<keyword evidence="1" id="KW-0479">Metal-binding</keyword>
<dbReference type="EMBL" id="CAKLBY020000101">
    <property type="protein sequence ID" value="CAK7926541.1"/>
    <property type="molecule type" value="Genomic_DNA"/>
</dbReference>
<dbReference type="Gene3D" id="3.30.160.60">
    <property type="entry name" value="Classic Zinc Finger"/>
    <property type="match status" value="3"/>
</dbReference>
<evidence type="ECO:0000256" key="4">
    <source>
        <dbReference type="ARBA" id="ARBA00022833"/>
    </source>
</evidence>
<dbReference type="PROSITE" id="PS51257">
    <property type="entry name" value="PROKAR_LIPOPROTEIN"/>
    <property type="match status" value="1"/>
</dbReference>
<accession>A0AAV1TVV7</accession>
<dbReference type="InterPro" id="IPR050329">
    <property type="entry name" value="GLI_C2H2-zinc-finger"/>
</dbReference>
<evidence type="ECO:0000256" key="3">
    <source>
        <dbReference type="ARBA" id="ARBA00022771"/>
    </source>
</evidence>
<evidence type="ECO:0000256" key="1">
    <source>
        <dbReference type="ARBA" id="ARBA00022723"/>
    </source>
</evidence>
<dbReference type="Proteomes" id="UP001162060">
    <property type="component" value="Unassembled WGS sequence"/>
</dbReference>
<evidence type="ECO:0000313" key="8">
    <source>
        <dbReference type="EMBL" id="CAK7926541.1"/>
    </source>
</evidence>
<protein>
    <recommendedName>
        <fullName evidence="7">C2H2-type domain-containing protein</fullName>
    </recommendedName>
</protein>
<feature type="domain" description="C2H2-type" evidence="7">
    <location>
        <begin position="202"/>
        <end position="235"/>
    </location>
</feature>
<keyword evidence="4" id="KW-0862">Zinc</keyword>
<dbReference type="PANTHER" id="PTHR19818">
    <property type="entry name" value="ZINC FINGER PROTEIN ZIC AND GLI"/>
    <property type="match status" value="1"/>
</dbReference>
<comment type="caution">
    <text evidence="8">The sequence shown here is derived from an EMBL/GenBank/DDBJ whole genome shotgun (WGS) entry which is preliminary data.</text>
</comment>
<dbReference type="InterPro" id="IPR036236">
    <property type="entry name" value="Znf_C2H2_sf"/>
</dbReference>
<keyword evidence="3 5" id="KW-0863">Zinc-finger</keyword>
<dbReference type="GO" id="GO:0045944">
    <property type="term" value="P:positive regulation of transcription by RNA polymerase II"/>
    <property type="evidence" value="ECO:0007669"/>
    <property type="project" value="UniProtKB-ARBA"/>
</dbReference>
<keyword evidence="2" id="KW-0677">Repeat</keyword>
<dbReference type="SMART" id="SM00355">
    <property type="entry name" value="ZnF_C2H2"/>
    <property type="match status" value="4"/>
</dbReference>
<evidence type="ECO:0000313" key="9">
    <source>
        <dbReference type="Proteomes" id="UP001162060"/>
    </source>
</evidence>
<dbReference type="GO" id="GO:0005634">
    <property type="term" value="C:nucleus"/>
    <property type="evidence" value="ECO:0007669"/>
    <property type="project" value="UniProtKB-ARBA"/>
</dbReference>
<evidence type="ECO:0000256" key="5">
    <source>
        <dbReference type="PROSITE-ProRule" id="PRU00042"/>
    </source>
</evidence>
<dbReference type="AlphaFoldDB" id="A0AAV1TVV7"/>
<reference evidence="8" key="1">
    <citation type="submission" date="2024-01" db="EMBL/GenBank/DDBJ databases">
        <authorList>
            <person name="Webb A."/>
        </authorList>
    </citation>
    <scope>NUCLEOTIDE SEQUENCE</scope>
    <source>
        <strain evidence="8">Pm1</strain>
    </source>
</reference>
<dbReference type="Pfam" id="PF00096">
    <property type="entry name" value="zf-C2H2"/>
    <property type="match status" value="1"/>
</dbReference>
<keyword evidence="6" id="KW-0175">Coiled coil</keyword>
<dbReference type="FunFam" id="3.30.160.60:FF:000340">
    <property type="entry name" value="zinc finger protein 473 isoform X1"/>
    <property type="match status" value="1"/>
</dbReference>
<dbReference type="GO" id="GO:0008270">
    <property type="term" value="F:zinc ion binding"/>
    <property type="evidence" value="ECO:0007669"/>
    <property type="project" value="UniProtKB-KW"/>
</dbReference>
<gene>
    <name evidence="8" type="ORF">PM001_LOCUS11691</name>
</gene>
<evidence type="ECO:0000256" key="6">
    <source>
        <dbReference type="SAM" id="Coils"/>
    </source>
</evidence>
<evidence type="ECO:0000256" key="2">
    <source>
        <dbReference type="ARBA" id="ARBA00022737"/>
    </source>
</evidence>
<feature type="domain" description="C2H2-type" evidence="7">
    <location>
        <begin position="236"/>
        <end position="265"/>
    </location>
</feature>
<feature type="domain" description="C2H2-type" evidence="7">
    <location>
        <begin position="295"/>
        <end position="322"/>
    </location>
</feature>
<sequence>MDIRPATSAPALASTSLPSFVSCSRDCNVPATSGALSALYKESHRASPGPFHAPSFKTEANCATSPASGTADSWPLPMSSWLTASLMPRQLVPVTCAMPRMDDGSPTSSAIELDRFSGFGAEPVETDVGSRSCRYSYGFSAAALTGAMEPETKLHCGACTTMGAALEAIPSSRVPAVITSLTPAAPSRKRKRIPGAMRLRKFLCTYPGCGKSFKDSTRLRDHTVVHFRVQTGEQPYVCRVPGCSKRYSSCAALPSHRSSHASEQSLTAQQIRGESVRAAVDANAPQLQETRMSPFGCLECGKRFHVRELLMAHLEIHAAYRAAALATMPATGNATNESRRGGDEAGALQWHGYGIESLPSVVGTPSFNESREYQATIRAQQSQIELLEAEVVRLRKQLSTVPAATSAPPAIVISDQLAVTPPVAMLYDGCKPFECGICHNRFTNFCQLTFHGKHHPQSPMTEVVGKQV</sequence>
<name>A0AAV1TVV7_9STRA</name>
<feature type="coiled-coil region" evidence="6">
    <location>
        <begin position="370"/>
        <end position="397"/>
    </location>
</feature>
<dbReference type="GO" id="GO:0000981">
    <property type="term" value="F:DNA-binding transcription factor activity, RNA polymerase II-specific"/>
    <property type="evidence" value="ECO:0007669"/>
    <property type="project" value="TreeGrafter"/>
</dbReference>
<organism evidence="8 9">
    <name type="scientific">Peronospora matthiolae</name>
    <dbReference type="NCBI Taxonomy" id="2874970"/>
    <lineage>
        <taxon>Eukaryota</taxon>
        <taxon>Sar</taxon>
        <taxon>Stramenopiles</taxon>
        <taxon>Oomycota</taxon>
        <taxon>Peronosporomycetes</taxon>
        <taxon>Peronosporales</taxon>
        <taxon>Peronosporaceae</taxon>
        <taxon>Peronospora</taxon>
    </lineage>
</organism>
<dbReference type="PROSITE" id="PS00028">
    <property type="entry name" value="ZINC_FINGER_C2H2_1"/>
    <property type="match status" value="4"/>
</dbReference>
<dbReference type="InterPro" id="IPR013087">
    <property type="entry name" value="Znf_C2H2_type"/>
</dbReference>